<dbReference type="InterPro" id="IPR017972">
    <property type="entry name" value="Cyt_P450_CS"/>
</dbReference>
<evidence type="ECO:0000256" key="8">
    <source>
        <dbReference type="PIRSR" id="PIRSR602401-1"/>
    </source>
</evidence>
<dbReference type="PANTHER" id="PTHR24287">
    <property type="entry name" value="P450, PUTATIVE (EUROFUNG)-RELATED"/>
    <property type="match status" value="1"/>
</dbReference>
<dbReference type="OrthoDB" id="1470350at2759"/>
<dbReference type="GO" id="GO:0004497">
    <property type="term" value="F:monooxygenase activity"/>
    <property type="evidence" value="ECO:0007669"/>
    <property type="project" value="UniProtKB-KW"/>
</dbReference>
<dbReference type="EMBL" id="JAACJO010000029">
    <property type="protein sequence ID" value="KAF5346895.1"/>
    <property type="molecule type" value="Genomic_DNA"/>
</dbReference>
<evidence type="ECO:0000256" key="1">
    <source>
        <dbReference type="ARBA" id="ARBA00001971"/>
    </source>
</evidence>
<comment type="cofactor">
    <cofactor evidence="1 8">
        <name>heme</name>
        <dbReference type="ChEBI" id="CHEBI:30413"/>
    </cofactor>
</comment>
<keyword evidence="7 9" id="KW-0503">Monooxygenase</keyword>
<sequence length="668" mass="76884">MLSPQPSNFRARLFMDLFSALIIPPVVLSLVLRLCAIRPGRLTPLLYLIFILGWAISKGAYASSKQRRLAEQLGARPVPCVVGKWPGNIDILLKMMGSFKTSYVLDVYLQLFEEYQCTTLNLRILWGDNGARWVAIRRVDTWSRVTSPALQCSRLRDCWNQASHSVYGFNIHFLLMPCVSSPEARFDHIITMDQEHINFVLSTGFKHFWRGRAQKERMETLLGEGIFNRDDDIWKMHRNTARPFFARDRFTDFEIFEHYTSKTLSHLDHTAAHDQPCEAQDLFSRFALDAASEFLFGENLDTLSASLPEPYRTPMGPKGSATQDTWGDFANAFDEAQMNVTKRARIGYLWPLLELFGDRNRPHAEVISEWLDPLVKKALEEKRRFSANGGGESGHSPAADKTFLQHLADSTENPIIIRDQLLSMLLASRDTTACVLTFITYMMAMHPEIATKMRNEVLEHCGSHTMPTFDQIHRLKYIRAVIDETLRVFPPVPLNVRESRSMPCLFPPSDRTFPDSQLQDQSKNQPLLMPGNTIVTFLPLLTQRNKALWGEDADEFRPERWLESETKSKCNANFGMFLPFSHGPRICIGKNYAYNEMTFFLVRLLQRFDRFELALDCQPEGSLPPREWREEGRKGRQRFEKVWPSAALTLFIKGGLWVKFHKAEIHSH</sequence>
<evidence type="ECO:0000256" key="3">
    <source>
        <dbReference type="ARBA" id="ARBA00022617"/>
    </source>
</evidence>
<keyword evidence="10" id="KW-1133">Transmembrane helix</keyword>
<dbReference type="PROSITE" id="PS00086">
    <property type="entry name" value="CYTOCHROME_P450"/>
    <property type="match status" value="1"/>
</dbReference>
<evidence type="ECO:0000313" key="12">
    <source>
        <dbReference type="Proteomes" id="UP000559027"/>
    </source>
</evidence>
<keyword evidence="5 9" id="KW-0560">Oxidoreductase</keyword>
<comment type="caution">
    <text evidence="11">The sequence shown here is derived from an EMBL/GenBank/DDBJ whole genome shotgun (WGS) entry which is preliminary data.</text>
</comment>
<evidence type="ECO:0000256" key="5">
    <source>
        <dbReference type="ARBA" id="ARBA00023002"/>
    </source>
</evidence>
<dbReference type="InterPro" id="IPR002401">
    <property type="entry name" value="Cyt_P450_E_grp-I"/>
</dbReference>
<keyword evidence="4 8" id="KW-0479">Metal-binding</keyword>
<dbReference type="AlphaFoldDB" id="A0A8H5CS44"/>
<evidence type="ECO:0000256" key="9">
    <source>
        <dbReference type="RuleBase" id="RU000461"/>
    </source>
</evidence>
<dbReference type="PRINTS" id="PR00463">
    <property type="entry name" value="EP450I"/>
</dbReference>
<gene>
    <name evidence="11" type="ORF">D9756_010601</name>
</gene>
<accession>A0A8H5CS44</accession>
<feature type="binding site" description="axial binding residue" evidence="8">
    <location>
        <position position="587"/>
    </location>
    <ligand>
        <name>heme</name>
        <dbReference type="ChEBI" id="CHEBI:30413"/>
    </ligand>
    <ligandPart>
        <name>Fe</name>
        <dbReference type="ChEBI" id="CHEBI:18248"/>
    </ligandPart>
</feature>
<keyword evidence="6 8" id="KW-0408">Iron</keyword>
<keyword evidence="10" id="KW-0812">Transmembrane</keyword>
<dbReference type="Gene3D" id="1.10.630.10">
    <property type="entry name" value="Cytochrome P450"/>
    <property type="match status" value="1"/>
</dbReference>
<name>A0A8H5CS44_9AGAR</name>
<evidence type="ECO:0000313" key="11">
    <source>
        <dbReference type="EMBL" id="KAF5346895.1"/>
    </source>
</evidence>
<dbReference type="Proteomes" id="UP000559027">
    <property type="component" value="Unassembled WGS sequence"/>
</dbReference>
<dbReference type="GO" id="GO:0016705">
    <property type="term" value="F:oxidoreductase activity, acting on paired donors, with incorporation or reduction of molecular oxygen"/>
    <property type="evidence" value="ECO:0007669"/>
    <property type="project" value="InterPro"/>
</dbReference>
<dbReference type="GO" id="GO:0020037">
    <property type="term" value="F:heme binding"/>
    <property type="evidence" value="ECO:0007669"/>
    <property type="project" value="InterPro"/>
</dbReference>
<keyword evidence="10" id="KW-0472">Membrane</keyword>
<dbReference type="SUPFAM" id="SSF48264">
    <property type="entry name" value="Cytochrome P450"/>
    <property type="match status" value="1"/>
</dbReference>
<organism evidence="11 12">
    <name type="scientific">Leucocoprinus leucothites</name>
    <dbReference type="NCBI Taxonomy" id="201217"/>
    <lineage>
        <taxon>Eukaryota</taxon>
        <taxon>Fungi</taxon>
        <taxon>Dikarya</taxon>
        <taxon>Basidiomycota</taxon>
        <taxon>Agaricomycotina</taxon>
        <taxon>Agaricomycetes</taxon>
        <taxon>Agaricomycetidae</taxon>
        <taxon>Agaricales</taxon>
        <taxon>Agaricineae</taxon>
        <taxon>Agaricaceae</taxon>
        <taxon>Leucocoprinus</taxon>
    </lineage>
</organism>
<dbReference type="GO" id="GO:0005506">
    <property type="term" value="F:iron ion binding"/>
    <property type="evidence" value="ECO:0007669"/>
    <property type="project" value="InterPro"/>
</dbReference>
<evidence type="ECO:0000256" key="10">
    <source>
        <dbReference type="SAM" id="Phobius"/>
    </source>
</evidence>
<evidence type="ECO:0000256" key="4">
    <source>
        <dbReference type="ARBA" id="ARBA00022723"/>
    </source>
</evidence>
<keyword evidence="12" id="KW-1185">Reference proteome</keyword>
<evidence type="ECO:0000256" key="6">
    <source>
        <dbReference type="ARBA" id="ARBA00023004"/>
    </source>
</evidence>
<evidence type="ECO:0000256" key="2">
    <source>
        <dbReference type="ARBA" id="ARBA00010617"/>
    </source>
</evidence>
<dbReference type="InterPro" id="IPR001128">
    <property type="entry name" value="Cyt_P450"/>
</dbReference>
<evidence type="ECO:0008006" key="13">
    <source>
        <dbReference type="Google" id="ProtNLM"/>
    </source>
</evidence>
<comment type="similarity">
    <text evidence="2 9">Belongs to the cytochrome P450 family.</text>
</comment>
<protein>
    <recommendedName>
        <fullName evidence="13">Cytochrome P450 monooxygenase CYP63</fullName>
    </recommendedName>
</protein>
<dbReference type="Pfam" id="PF00067">
    <property type="entry name" value="p450"/>
    <property type="match status" value="1"/>
</dbReference>
<dbReference type="InterPro" id="IPR047146">
    <property type="entry name" value="Cyt_P450_E_CYP52_fungi"/>
</dbReference>
<feature type="transmembrane region" description="Helical" evidence="10">
    <location>
        <begin position="12"/>
        <end position="32"/>
    </location>
</feature>
<dbReference type="PANTHER" id="PTHR24287:SF1">
    <property type="entry name" value="P450, PUTATIVE (EUROFUNG)-RELATED"/>
    <property type="match status" value="1"/>
</dbReference>
<dbReference type="InterPro" id="IPR036396">
    <property type="entry name" value="Cyt_P450_sf"/>
</dbReference>
<evidence type="ECO:0000256" key="7">
    <source>
        <dbReference type="ARBA" id="ARBA00023033"/>
    </source>
</evidence>
<feature type="transmembrane region" description="Helical" evidence="10">
    <location>
        <begin position="44"/>
        <end position="62"/>
    </location>
</feature>
<keyword evidence="3 8" id="KW-0349">Heme</keyword>
<dbReference type="PRINTS" id="PR00385">
    <property type="entry name" value="P450"/>
</dbReference>
<proteinExistence type="inferred from homology"/>
<reference evidence="11 12" key="1">
    <citation type="journal article" date="2020" name="ISME J.">
        <title>Uncovering the hidden diversity of litter-decomposition mechanisms in mushroom-forming fungi.</title>
        <authorList>
            <person name="Floudas D."/>
            <person name="Bentzer J."/>
            <person name="Ahren D."/>
            <person name="Johansson T."/>
            <person name="Persson P."/>
            <person name="Tunlid A."/>
        </authorList>
    </citation>
    <scope>NUCLEOTIDE SEQUENCE [LARGE SCALE GENOMIC DNA]</scope>
    <source>
        <strain evidence="11 12">CBS 146.42</strain>
    </source>
</reference>